<dbReference type="Gene3D" id="3.40.630.30">
    <property type="match status" value="1"/>
</dbReference>
<protein>
    <submittedName>
        <fullName evidence="2">Acetyltransferase (GNAT) family protein</fullName>
    </submittedName>
</protein>
<evidence type="ECO:0000313" key="3">
    <source>
        <dbReference type="Proteomes" id="UP000198318"/>
    </source>
</evidence>
<accession>A0A239GYB1</accession>
<dbReference type="InterPro" id="IPR016181">
    <property type="entry name" value="Acyl_CoA_acyltransferase"/>
</dbReference>
<feature type="domain" description="N-acetyltransferase" evidence="1">
    <location>
        <begin position="1"/>
        <end position="166"/>
    </location>
</feature>
<name>A0A239GYB1_9ACTN</name>
<dbReference type="AlphaFoldDB" id="A0A239GYB1"/>
<evidence type="ECO:0000259" key="1">
    <source>
        <dbReference type="PROSITE" id="PS51186"/>
    </source>
</evidence>
<keyword evidence="2" id="KW-0808">Transferase</keyword>
<dbReference type="InterPro" id="IPR000182">
    <property type="entry name" value="GNAT_dom"/>
</dbReference>
<organism evidence="2 3">
    <name type="scientific">Actinomadura meyerae</name>
    <dbReference type="NCBI Taxonomy" id="240840"/>
    <lineage>
        <taxon>Bacteria</taxon>
        <taxon>Bacillati</taxon>
        <taxon>Actinomycetota</taxon>
        <taxon>Actinomycetes</taxon>
        <taxon>Streptosporangiales</taxon>
        <taxon>Thermomonosporaceae</taxon>
        <taxon>Actinomadura</taxon>
    </lineage>
</organism>
<gene>
    <name evidence="2" type="ORF">SAMN05443665_1008165</name>
</gene>
<dbReference type="GO" id="GO:0016747">
    <property type="term" value="F:acyltransferase activity, transferring groups other than amino-acyl groups"/>
    <property type="evidence" value="ECO:0007669"/>
    <property type="project" value="InterPro"/>
</dbReference>
<dbReference type="Pfam" id="PF00583">
    <property type="entry name" value="Acetyltransf_1"/>
    <property type="match status" value="1"/>
</dbReference>
<dbReference type="Proteomes" id="UP000198318">
    <property type="component" value="Unassembled WGS sequence"/>
</dbReference>
<proteinExistence type="predicted"/>
<dbReference type="PROSITE" id="PS51186">
    <property type="entry name" value="GNAT"/>
    <property type="match status" value="1"/>
</dbReference>
<dbReference type="RefSeq" id="WP_089325956.1">
    <property type="nucleotide sequence ID" value="NZ_FZOR01000008.1"/>
</dbReference>
<dbReference type="CDD" id="cd04301">
    <property type="entry name" value="NAT_SF"/>
    <property type="match status" value="1"/>
</dbReference>
<keyword evidence="3" id="KW-1185">Reference proteome</keyword>
<dbReference type="SUPFAM" id="SSF55729">
    <property type="entry name" value="Acyl-CoA N-acyltransferases (Nat)"/>
    <property type="match status" value="1"/>
</dbReference>
<reference evidence="2 3" key="1">
    <citation type="submission" date="2017-06" db="EMBL/GenBank/DDBJ databases">
        <authorList>
            <person name="Kim H.J."/>
            <person name="Triplett B.A."/>
        </authorList>
    </citation>
    <scope>NUCLEOTIDE SEQUENCE [LARGE SCALE GENOMIC DNA]</scope>
    <source>
        <strain evidence="2 3">DSM 44715</strain>
    </source>
</reference>
<sequence>MDIEHLDNDAARDRLGEIEALYAEVFPDYDLGDYRTRMDRLLSSSGFEAVTAHRDGALAGFAYGAPLTGSSWWDGLEPAPPAGFTAETGRRTFAVIDLAVRSSYRRQGLARRLMDALLTGRPEERATLATAPHEHDVQAMYRRWGWRHAGRTPGGEGETEPWFDLYVIALGPEDPAASNSR</sequence>
<dbReference type="OrthoDB" id="4536199at2"/>
<dbReference type="EMBL" id="FZOR01000008">
    <property type="protein sequence ID" value="SNS73902.1"/>
    <property type="molecule type" value="Genomic_DNA"/>
</dbReference>
<evidence type="ECO:0000313" key="2">
    <source>
        <dbReference type="EMBL" id="SNS73902.1"/>
    </source>
</evidence>